<name>A0A8T8SQ75_9BASI</name>
<reference evidence="3" key="2">
    <citation type="journal article" date="2019" name="IMA Fungus">
        <title>Genome sequencing and comparison of five Tilletia species to identify candidate genes for the detection of regulated species infecting wheat.</title>
        <authorList>
            <person name="Nguyen H.D.T."/>
            <person name="Sultana T."/>
            <person name="Kesanakurti P."/>
            <person name="Hambleton S."/>
        </authorList>
    </citation>
    <scope>NUCLEOTIDE SEQUENCE</scope>
    <source>
        <strain evidence="3">DAOMC 236416</strain>
    </source>
</reference>
<sequence length="91" mass="9891">MWRRARSQVLLLDIAKLTSVRSAPSLSTSSNDFISRRDGTSVPVDDDDCGGVTWKDQEDILRSAFEELDISSSKLTHAMRGGGAQLAHEAG</sequence>
<dbReference type="EMBL" id="LWDF02000600">
    <property type="protein sequence ID" value="KAE8244678.1"/>
    <property type="molecule type" value="Genomic_DNA"/>
</dbReference>
<keyword evidence="4" id="KW-1185">Reference proteome</keyword>
<reference evidence="3" key="1">
    <citation type="submission" date="2016-04" db="EMBL/GenBank/DDBJ databases">
        <authorList>
            <person name="Nguyen H.D."/>
            <person name="Samba Siva P."/>
            <person name="Cullis J."/>
            <person name="Levesque C.A."/>
            <person name="Hambleton S."/>
        </authorList>
    </citation>
    <scope>NUCLEOTIDE SEQUENCE</scope>
    <source>
        <strain evidence="3">DAOMC 236416</strain>
    </source>
</reference>
<evidence type="ECO:0000256" key="1">
    <source>
        <dbReference type="SAM" id="MobiDB-lite"/>
    </source>
</evidence>
<organism evidence="3 4">
    <name type="scientific">Tilletia indica</name>
    <dbReference type="NCBI Taxonomy" id="43049"/>
    <lineage>
        <taxon>Eukaryota</taxon>
        <taxon>Fungi</taxon>
        <taxon>Dikarya</taxon>
        <taxon>Basidiomycota</taxon>
        <taxon>Ustilaginomycotina</taxon>
        <taxon>Exobasidiomycetes</taxon>
        <taxon>Tilletiales</taxon>
        <taxon>Tilletiaceae</taxon>
        <taxon>Tilletia</taxon>
    </lineage>
</organism>
<feature type="region of interest" description="Disordered" evidence="1">
    <location>
        <begin position="21"/>
        <end position="49"/>
    </location>
</feature>
<evidence type="ECO:0000313" key="3">
    <source>
        <dbReference type="EMBL" id="KAE8244678.1"/>
    </source>
</evidence>
<gene>
    <name evidence="3" type="ORF">A4X13_0g6375</name>
</gene>
<protein>
    <submittedName>
        <fullName evidence="3">Uncharacterized protein</fullName>
    </submittedName>
</protein>
<evidence type="ECO:0000313" key="4">
    <source>
        <dbReference type="Proteomes" id="UP000077521"/>
    </source>
</evidence>
<feature type="signal peptide" evidence="2">
    <location>
        <begin position="1"/>
        <end position="22"/>
    </location>
</feature>
<dbReference type="AlphaFoldDB" id="A0A8T8SQ75"/>
<keyword evidence="2" id="KW-0732">Signal</keyword>
<proteinExistence type="predicted"/>
<evidence type="ECO:0000256" key="2">
    <source>
        <dbReference type="SAM" id="SignalP"/>
    </source>
</evidence>
<feature type="chain" id="PRO_5035753818" evidence="2">
    <location>
        <begin position="23"/>
        <end position="91"/>
    </location>
</feature>
<accession>A0A8T8SQ75</accession>
<comment type="caution">
    <text evidence="3">The sequence shown here is derived from an EMBL/GenBank/DDBJ whole genome shotgun (WGS) entry which is preliminary data.</text>
</comment>
<dbReference type="Proteomes" id="UP000077521">
    <property type="component" value="Unassembled WGS sequence"/>
</dbReference>
<feature type="compositionally biased region" description="Polar residues" evidence="1">
    <location>
        <begin position="21"/>
        <end position="33"/>
    </location>
</feature>